<sequence length="133" mass="15900">MRLTGLKDDFLLLSKQSNGLSIYSGKKNSNILIFHPIEELMKPTEILDNINDEERNYLFDKLNNEHELVVYIRKLPIIKSCYTLFYHVFDDVLRFVFHSMHYELLEYIKEKAKLPNFKYTVVKDGVMKEVPYF</sequence>
<organism evidence="1 2">
    <name type="scientific">Oceanobacillus caeni</name>
    <dbReference type="NCBI Taxonomy" id="405946"/>
    <lineage>
        <taxon>Bacteria</taxon>
        <taxon>Bacillati</taxon>
        <taxon>Bacillota</taxon>
        <taxon>Bacilli</taxon>
        <taxon>Bacillales</taxon>
        <taxon>Bacillaceae</taxon>
        <taxon>Oceanobacillus</taxon>
    </lineage>
</organism>
<comment type="caution">
    <text evidence="1">The sequence shown here is derived from an EMBL/GenBank/DDBJ whole genome shotgun (WGS) entry which is preliminary data.</text>
</comment>
<dbReference type="Proteomes" id="UP000037854">
    <property type="component" value="Unassembled WGS sequence"/>
</dbReference>
<proteinExistence type="predicted"/>
<gene>
    <name evidence="1" type="ORF">AFL42_03505</name>
</gene>
<name>A0ABR5MM10_9BACI</name>
<protein>
    <submittedName>
        <fullName evidence="1">Uncharacterized protein</fullName>
    </submittedName>
</protein>
<accession>A0ABR5MM10</accession>
<keyword evidence="2" id="KW-1185">Reference proteome</keyword>
<dbReference type="EMBL" id="LGTK01000007">
    <property type="protein sequence ID" value="KPH77448.1"/>
    <property type="molecule type" value="Genomic_DNA"/>
</dbReference>
<evidence type="ECO:0000313" key="2">
    <source>
        <dbReference type="Proteomes" id="UP000037854"/>
    </source>
</evidence>
<reference evidence="1 2" key="1">
    <citation type="submission" date="2015-07" db="EMBL/GenBank/DDBJ databases">
        <title>High-quality draft genome sequence of Oceanobacillus caeni HM6, a bacillus isolated from a human feces.</title>
        <authorList>
            <person name="Kumar J."/>
            <person name="Verma M.K."/>
            <person name="Pandey R."/>
            <person name="Bhambi M."/>
            <person name="Chauhan N."/>
        </authorList>
    </citation>
    <scope>NUCLEOTIDE SEQUENCE [LARGE SCALE GENOMIC DNA]</scope>
    <source>
        <strain evidence="1 2">HM6</strain>
    </source>
</reference>
<dbReference type="RefSeq" id="WP_047183936.1">
    <property type="nucleotide sequence ID" value="NZ_JAHHXM010000010.1"/>
</dbReference>
<evidence type="ECO:0000313" key="1">
    <source>
        <dbReference type="EMBL" id="KPH77448.1"/>
    </source>
</evidence>